<dbReference type="Gene3D" id="3.30.200.20">
    <property type="entry name" value="Phosphorylase Kinase, domain 1"/>
    <property type="match status" value="2"/>
</dbReference>
<evidence type="ECO:0000256" key="1">
    <source>
        <dbReference type="ARBA" id="ARBA00022527"/>
    </source>
</evidence>
<dbReference type="SUPFAM" id="SSF56112">
    <property type="entry name" value="Protein kinase-like (PK-like)"/>
    <property type="match status" value="1"/>
</dbReference>
<keyword evidence="2" id="KW-0808">Transferase</keyword>
<evidence type="ECO:0000256" key="5">
    <source>
        <dbReference type="ARBA" id="ARBA00022840"/>
    </source>
</evidence>
<evidence type="ECO:0000256" key="4">
    <source>
        <dbReference type="ARBA" id="ARBA00022777"/>
    </source>
</evidence>
<dbReference type="InterPro" id="IPR011009">
    <property type="entry name" value="Kinase-like_dom_sf"/>
</dbReference>
<dbReference type="Pfam" id="PF02816">
    <property type="entry name" value="Alpha_kinase"/>
    <property type="match status" value="1"/>
</dbReference>
<evidence type="ECO:0000259" key="6">
    <source>
        <dbReference type="PROSITE" id="PS51158"/>
    </source>
</evidence>
<keyword evidence="3" id="KW-0547">Nucleotide-binding</keyword>
<dbReference type="InterPro" id="IPR004166">
    <property type="entry name" value="a-kinase_dom"/>
</dbReference>
<evidence type="ECO:0000256" key="3">
    <source>
        <dbReference type="ARBA" id="ARBA00022741"/>
    </source>
</evidence>
<organism evidence="7 8">
    <name type="scientific">Caenorhabditis japonica</name>
    <dbReference type="NCBI Taxonomy" id="281687"/>
    <lineage>
        <taxon>Eukaryota</taxon>
        <taxon>Metazoa</taxon>
        <taxon>Ecdysozoa</taxon>
        <taxon>Nematoda</taxon>
        <taxon>Chromadorea</taxon>
        <taxon>Rhabditida</taxon>
        <taxon>Rhabditina</taxon>
        <taxon>Rhabditomorpha</taxon>
        <taxon>Rhabditoidea</taxon>
        <taxon>Rhabditidae</taxon>
        <taxon>Peloderinae</taxon>
        <taxon>Caenorhabditis</taxon>
    </lineage>
</organism>
<dbReference type="Proteomes" id="UP000005237">
    <property type="component" value="Unassembled WGS sequence"/>
</dbReference>
<sequence length="288" mass="33313">MTVAVTNEDAEPTSGCQKPAAIGARRKIGFAFSSSDEAPGFLASRSFSTSSGNLVPITDDVDDAFLSHEVLNDEDDEKPRMDPLRVKQLMETWRKAARRARTTYVDPWDEFNIHEYPEQRAKRYRYSAIRKQWTEDIVEVRIHPDSFARGAMRECYRLKKCSAHGSSRDWTSNYVAKKYICQVDRRVLFDDVRLQMDAKLWAEEFNRYNPPKKIDIVQMCVIELIDVKGSPLYHLEHFIEGKYIKYNSNSGFVSNAARLTPQAFSHFTFERSGHQMMVVDIQVSRYAD</sequence>
<dbReference type="PANTHER" id="PTHR45992">
    <property type="entry name" value="EUKARYOTIC ELONGATION FACTOR 2 KINASE-RELATED"/>
    <property type="match status" value="1"/>
</dbReference>
<accession>A0A8R1EMV4</accession>
<dbReference type="PROSITE" id="PS51158">
    <property type="entry name" value="ALPHA_KINASE"/>
    <property type="match status" value="1"/>
</dbReference>
<dbReference type="GO" id="GO:1903013">
    <property type="term" value="P:response to differentiation-inducing factor 1"/>
    <property type="evidence" value="ECO:0007669"/>
    <property type="project" value="TreeGrafter"/>
</dbReference>
<proteinExistence type="predicted"/>
<reference evidence="7" key="2">
    <citation type="submission" date="2022-06" db="UniProtKB">
        <authorList>
            <consortium name="EnsemblMetazoa"/>
        </authorList>
    </citation>
    <scope>IDENTIFICATION</scope>
    <source>
        <strain evidence="7">DF5081</strain>
    </source>
</reference>
<evidence type="ECO:0000313" key="8">
    <source>
        <dbReference type="Proteomes" id="UP000005237"/>
    </source>
</evidence>
<dbReference type="InterPro" id="IPR051852">
    <property type="entry name" value="Alpha-type_PK"/>
</dbReference>
<keyword evidence="8" id="KW-1185">Reference proteome</keyword>
<keyword evidence="1" id="KW-0723">Serine/threonine-protein kinase</keyword>
<protein>
    <submittedName>
        <fullName evidence="7">Alpha-type protein kinase domain-containing protein</fullName>
    </submittedName>
</protein>
<keyword evidence="4" id="KW-0418">Kinase</keyword>
<dbReference type="GO" id="GO:0031037">
    <property type="term" value="P:myosin II filament disassembly"/>
    <property type="evidence" value="ECO:0007669"/>
    <property type="project" value="TreeGrafter"/>
</dbReference>
<evidence type="ECO:0000256" key="2">
    <source>
        <dbReference type="ARBA" id="ARBA00022679"/>
    </source>
</evidence>
<feature type="domain" description="Alpha-type protein kinase" evidence="6">
    <location>
        <begin position="125"/>
        <end position="288"/>
    </location>
</feature>
<dbReference type="GO" id="GO:0004686">
    <property type="term" value="F:elongation factor-2 kinase activity"/>
    <property type="evidence" value="ECO:0007669"/>
    <property type="project" value="TreeGrafter"/>
</dbReference>
<dbReference type="GO" id="GO:0005524">
    <property type="term" value="F:ATP binding"/>
    <property type="evidence" value="ECO:0007669"/>
    <property type="project" value="UniProtKB-KW"/>
</dbReference>
<dbReference type="PANTHER" id="PTHR45992:SF2">
    <property type="entry name" value="EUKARYOTIC ELONGATION FACTOR 2 KINASE"/>
    <property type="match status" value="1"/>
</dbReference>
<dbReference type="SMART" id="SM00811">
    <property type="entry name" value="Alpha_kinase"/>
    <property type="match status" value="1"/>
</dbReference>
<reference evidence="8" key="1">
    <citation type="submission" date="2010-08" db="EMBL/GenBank/DDBJ databases">
        <authorList>
            <consortium name="Caenorhabditis japonica Sequencing Consortium"/>
            <person name="Wilson R.K."/>
        </authorList>
    </citation>
    <scope>NUCLEOTIDE SEQUENCE [LARGE SCALE GENOMIC DNA]</scope>
    <source>
        <strain evidence="8">DF5081</strain>
    </source>
</reference>
<keyword evidence="5" id="KW-0067">ATP-binding</keyword>
<dbReference type="EnsemblMetazoa" id="CJA36821.1">
    <property type="protein sequence ID" value="CJA36821.1"/>
    <property type="gene ID" value="WBGene00212668"/>
</dbReference>
<dbReference type="FunFam" id="3.30.200.20:FF:000336">
    <property type="entry name" value="Eukaryotic elongation factor 2 kinase"/>
    <property type="match status" value="1"/>
</dbReference>
<name>A0A8R1EMV4_CAEJA</name>
<dbReference type="Gene3D" id="3.20.200.10">
    <property type="entry name" value="MHCK/EF2 kinase"/>
    <property type="match status" value="1"/>
</dbReference>
<dbReference type="AlphaFoldDB" id="A0A8R1EMV4"/>
<evidence type="ECO:0000313" key="7">
    <source>
        <dbReference type="EnsemblMetazoa" id="CJA36821.1"/>
    </source>
</evidence>